<evidence type="ECO:0000256" key="7">
    <source>
        <dbReference type="SAM" id="Phobius"/>
    </source>
</evidence>
<evidence type="ECO:0000256" key="6">
    <source>
        <dbReference type="ARBA" id="ARBA00038076"/>
    </source>
</evidence>
<name>L0DLI8_SINAD</name>
<dbReference type="InterPro" id="IPR050250">
    <property type="entry name" value="Macrolide_Exporter_MacB"/>
</dbReference>
<dbReference type="OrthoDB" id="9775474at2"/>
<dbReference type="PANTHER" id="PTHR30572">
    <property type="entry name" value="MEMBRANE COMPONENT OF TRANSPORTER-RELATED"/>
    <property type="match status" value="1"/>
</dbReference>
<dbReference type="KEGG" id="saci:Sinac_5571"/>
<evidence type="ECO:0000256" key="1">
    <source>
        <dbReference type="ARBA" id="ARBA00004651"/>
    </source>
</evidence>
<evidence type="ECO:0000259" key="8">
    <source>
        <dbReference type="Pfam" id="PF02687"/>
    </source>
</evidence>
<feature type="transmembrane region" description="Helical" evidence="7">
    <location>
        <begin position="291"/>
        <end position="315"/>
    </location>
</feature>
<dbReference type="Pfam" id="PF02687">
    <property type="entry name" value="FtsX"/>
    <property type="match status" value="1"/>
</dbReference>
<dbReference type="InterPro" id="IPR025857">
    <property type="entry name" value="MacB_PCD"/>
</dbReference>
<evidence type="ECO:0000313" key="11">
    <source>
        <dbReference type="Proteomes" id="UP000010798"/>
    </source>
</evidence>
<evidence type="ECO:0000256" key="3">
    <source>
        <dbReference type="ARBA" id="ARBA00022692"/>
    </source>
</evidence>
<keyword evidence="11" id="KW-1185">Reference proteome</keyword>
<dbReference type="InterPro" id="IPR003838">
    <property type="entry name" value="ABC3_permease_C"/>
</dbReference>
<accession>L0DLI8</accession>
<keyword evidence="10" id="KW-0449">Lipoprotein</keyword>
<dbReference type="RefSeq" id="WP_015248808.1">
    <property type="nucleotide sequence ID" value="NC_019892.1"/>
</dbReference>
<feature type="domain" description="ABC3 transporter permease C-terminal" evidence="8">
    <location>
        <begin position="251"/>
        <end position="367"/>
    </location>
</feature>
<organism evidence="10 11">
    <name type="scientific">Singulisphaera acidiphila (strain ATCC BAA-1392 / DSM 18658 / VKM B-2454 / MOB10)</name>
    <dbReference type="NCBI Taxonomy" id="886293"/>
    <lineage>
        <taxon>Bacteria</taxon>
        <taxon>Pseudomonadati</taxon>
        <taxon>Planctomycetota</taxon>
        <taxon>Planctomycetia</taxon>
        <taxon>Isosphaerales</taxon>
        <taxon>Isosphaeraceae</taxon>
        <taxon>Singulisphaera</taxon>
    </lineage>
</organism>
<proteinExistence type="inferred from homology"/>
<dbReference type="GO" id="GO:0022857">
    <property type="term" value="F:transmembrane transporter activity"/>
    <property type="evidence" value="ECO:0007669"/>
    <property type="project" value="TreeGrafter"/>
</dbReference>
<comment type="similarity">
    <text evidence="6">Belongs to the ABC-4 integral membrane protein family.</text>
</comment>
<keyword evidence="4 7" id="KW-1133">Transmembrane helix</keyword>
<dbReference type="Pfam" id="PF12704">
    <property type="entry name" value="MacB_PCD"/>
    <property type="match status" value="1"/>
</dbReference>
<evidence type="ECO:0000313" key="10">
    <source>
        <dbReference type="EMBL" id="AGA29708.1"/>
    </source>
</evidence>
<feature type="transmembrane region" description="Helical" evidence="7">
    <location>
        <begin position="335"/>
        <end position="357"/>
    </location>
</feature>
<dbReference type="HOGENOM" id="CLU_000604_8_0_0"/>
<dbReference type="EMBL" id="CP003364">
    <property type="protein sequence ID" value="AGA29708.1"/>
    <property type="molecule type" value="Genomic_DNA"/>
</dbReference>
<evidence type="ECO:0000259" key="9">
    <source>
        <dbReference type="Pfam" id="PF12704"/>
    </source>
</evidence>
<dbReference type="STRING" id="886293.Sinac_5571"/>
<feature type="transmembrane region" description="Helical" evidence="7">
    <location>
        <begin position="246"/>
        <end position="271"/>
    </location>
</feature>
<protein>
    <submittedName>
        <fullName evidence="10">ABC-type transport system, involved in lipoprotein release, permease component</fullName>
    </submittedName>
</protein>
<evidence type="ECO:0000256" key="4">
    <source>
        <dbReference type="ARBA" id="ARBA00022989"/>
    </source>
</evidence>
<dbReference type="GO" id="GO:0005886">
    <property type="term" value="C:plasma membrane"/>
    <property type="evidence" value="ECO:0007669"/>
    <property type="project" value="UniProtKB-SubCell"/>
</dbReference>
<keyword evidence="3 7" id="KW-0812">Transmembrane</keyword>
<reference evidence="10 11" key="1">
    <citation type="submission" date="2012-02" db="EMBL/GenBank/DDBJ databases">
        <title>Complete sequence of chromosome of Singulisphaera acidiphila DSM 18658.</title>
        <authorList>
            <consortium name="US DOE Joint Genome Institute (JGI-PGF)"/>
            <person name="Lucas S."/>
            <person name="Copeland A."/>
            <person name="Lapidus A."/>
            <person name="Glavina del Rio T."/>
            <person name="Dalin E."/>
            <person name="Tice H."/>
            <person name="Bruce D."/>
            <person name="Goodwin L."/>
            <person name="Pitluck S."/>
            <person name="Peters L."/>
            <person name="Ovchinnikova G."/>
            <person name="Chertkov O."/>
            <person name="Kyrpides N."/>
            <person name="Mavromatis K."/>
            <person name="Ivanova N."/>
            <person name="Brettin T."/>
            <person name="Detter J.C."/>
            <person name="Han C."/>
            <person name="Larimer F."/>
            <person name="Land M."/>
            <person name="Hauser L."/>
            <person name="Markowitz V."/>
            <person name="Cheng J.-F."/>
            <person name="Hugenholtz P."/>
            <person name="Woyke T."/>
            <person name="Wu D."/>
            <person name="Tindall B."/>
            <person name="Pomrenke H."/>
            <person name="Brambilla E."/>
            <person name="Klenk H.-P."/>
            <person name="Eisen J.A."/>
        </authorList>
    </citation>
    <scope>NUCLEOTIDE SEQUENCE [LARGE SCALE GENOMIC DNA]</scope>
    <source>
        <strain evidence="11">ATCC BAA-1392 / DSM 18658 / VKM B-2454 / MOB10</strain>
    </source>
</reference>
<dbReference type="PANTHER" id="PTHR30572:SF4">
    <property type="entry name" value="ABC TRANSPORTER PERMEASE YTRF"/>
    <property type="match status" value="1"/>
</dbReference>
<feature type="domain" description="MacB-like periplasmic core" evidence="9">
    <location>
        <begin position="18"/>
        <end position="221"/>
    </location>
</feature>
<keyword evidence="2" id="KW-1003">Cell membrane</keyword>
<sequence>MRFTTLIAKNLVRRGVRTILTVVGLSIGIAAVVAMLGIAWGFERSFLAINEAKGIDLMVVRAGVSDKLTSSLDESLAGELQRIPGVREVAGSYMDVVSFEDANLVSVLVNGWEPGSILFRGIRILKGRALVAGDGRAAVLGRVLAMNLGKSVGDSLDVAGEKFQVVGIFESDSLFENGGLIVPRSVLQKMMGREGNVTGFVVMATPNDPISLEALRKRIEATIPGVAAVPSRDYVQGDIRIRMVKAMAWTTSAIALVLGSIGVLNTMMMTVFERTVEIGLLRALGWRRKRVLALILGEALALGVAGAILGVLLGYAEIQILSRMPTASGFVSSDFPPAVIGVGLALGVGLSLLGGVYPALRGAAMQPTEALRHE</sequence>
<keyword evidence="5 7" id="KW-0472">Membrane</keyword>
<dbReference type="Proteomes" id="UP000010798">
    <property type="component" value="Chromosome"/>
</dbReference>
<dbReference type="eggNOG" id="COG0577">
    <property type="taxonomic scope" value="Bacteria"/>
</dbReference>
<comment type="subcellular location">
    <subcellularLocation>
        <location evidence="1">Cell membrane</location>
        <topology evidence="1">Multi-pass membrane protein</topology>
    </subcellularLocation>
</comment>
<dbReference type="AlphaFoldDB" id="L0DLI8"/>
<gene>
    <name evidence="10" type="ordered locus">Sinac_5571</name>
</gene>
<feature type="transmembrane region" description="Helical" evidence="7">
    <location>
        <begin position="20"/>
        <end position="42"/>
    </location>
</feature>
<evidence type="ECO:0000256" key="2">
    <source>
        <dbReference type="ARBA" id="ARBA00022475"/>
    </source>
</evidence>
<evidence type="ECO:0000256" key="5">
    <source>
        <dbReference type="ARBA" id="ARBA00023136"/>
    </source>
</evidence>